<dbReference type="Proteomes" id="UP000012073">
    <property type="component" value="Unassembled WGS sequence"/>
</dbReference>
<protein>
    <submittedName>
        <fullName evidence="1">Uncharacterized protein</fullName>
    </submittedName>
</protein>
<proteinExistence type="predicted"/>
<evidence type="ECO:0000313" key="2">
    <source>
        <dbReference type="Proteomes" id="UP000012073"/>
    </source>
</evidence>
<dbReference type="Gramene" id="CDF32660">
    <property type="protein sequence ID" value="CDF32660"/>
    <property type="gene ID" value="CHC_T00001539001"/>
</dbReference>
<name>R7Q5C4_CHOCR</name>
<organism evidence="1 2">
    <name type="scientific">Chondrus crispus</name>
    <name type="common">Carrageen Irish moss</name>
    <name type="synonym">Polymorpha crispa</name>
    <dbReference type="NCBI Taxonomy" id="2769"/>
    <lineage>
        <taxon>Eukaryota</taxon>
        <taxon>Rhodophyta</taxon>
        <taxon>Florideophyceae</taxon>
        <taxon>Rhodymeniophycidae</taxon>
        <taxon>Gigartinales</taxon>
        <taxon>Gigartinaceae</taxon>
        <taxon>Chondrus</taxon>
    </lineage>
</organism>
<reference evidence="2" key="1">
    <citation type="journal article" date="2013" name="Proc. Natl. Acad. Sci. U.S.A.">
        <title>Genome structure and metabolic features in the red seaweed Chondrus crispus shed light on evolution of the Archaeplastida.</title>
        <authorList>
            <person name="Collen J."/>
            <person name="Porcel B."/>
            <person name="Carre W."/>
            <person name="Ball S.G."/>
            <person name="Chaparro C."/>
            <person name="Tonon T."/>
            <person name="Barbeyron T."/>
            <person name="Michel G."/>
            <person name="Noel B."/>
            <person name="Valentin K."/>
            <person name="Elias M."/>
            <person name="Artiguenave F."/>
            <person name="Arun A."/>
            <person name="Aury J.M."/>
            <person name="Barbosa-Neto J.F."/>
            <person name="Bothwell J.H."/>
            <person name="Bouget F.Y."/>
            <person name="Brillet L."/>
            <person name="Cabello-Hurtado F."/>
            <person name="Capella-Gutierrez S."/>
            <person name="Charrier B."/>
            <person name="Cladiere L."/>
            <person name="Cock J.M."/>
            <person name="Coelho S.M."/>
            <person name="Colleoni C."/>
            <person name="Czjzek M."/>
            <person name="Da Silva C."/>
            <person name="Delage L."/>
            <person name="Denoeud F."/>
            <person name="Deschamps P."/>
            <person name="Dittami S.M."/>
            <person name="Gabaldon T."/>
            <person name="Gachon C.M."/>
            <person name="Groisillier A."/>
            <person name="Herve C."/>
            <person name="Jabbari K."/>
            <person name="Katinka M."/>
            <person name="Kloareg B."/>
            <person name="Kowalczyk N."/>
            <person name="Labadie K."/>
            <person name="Leblanc C."/>
            <person name="Lopez P.J."/>
            <person name="McLachlan D.H."/>
            <person name="Meslet-Cladiere L."/>
            <person name="Moustafa A."/>
            <person name="Nehr Z."/>
            <person name="Nyvall Collen P."/>
            <person name="Panaud O."/>
            <person name="Partensky F."/>
            <person name="Poulain J."/>
            <person name="Rensing S.A."/>
            <person name="Rousvoal S."/>
            <person name="Samson G."/>
            <person name="Symeonidi A."/>
            <person name="Weissenbach J."/>
            <person name="Zambounis A."/>
            <person name="Wincker P."/>
            <person name="Boyen C."/>
        </authorList>
    </citation>
    <scope>NUCLEOTIDE SEQUENCE [LARGE SCALE GENOMIC DNA]</scope>
    <source>
        <strain evidence="2">cv. Stackhouse</strain>
    </source>
</reference>
<gene>
    <name evidence="1" type="ORF">CHC_T00001539001</name>
</gene>
<dbReference type="AlphaFoldDB" id="R7Q5C4"/>
<accession>R7Q5C4</accession>
<dbReference type="GeneID" id="17320141"/>
<sequence length="255" mass="28598">MSCLLYYHCIIDCEHVTLRMQMYPTSSTLRRVTASQKMQTDRHVIKQNAPPWDIPRDRALAFAPVQRSRKSNMRSSSTRACAEFALRLIITRVIQTRATINVNCKGDGGQAYALFYAMSICRGSMAAANPRPPSAQSLWSPAIHISPECNPLLSNLAFFSPPILSRRPLASVPKSLPNTQRVLHQLPGIHVSRLWRPEWSLFDALLRRPLQKLTPSPHCLPPFLRSYTRSPYSANSCSKFFPLTSPAATAKPTIA</sequence>
<keyword evidence="2" id="KW-1185">Reference proteome</keyword>
<dbReference type="RefSeq" id="XP_005712431.1">
    <property type="nucleotide sequence ID" value="XM_005712374.1"/>
</dbReference>
<dbReference type="EMBL" id="HG001531">
    <property type="protein sequence ID" value="CDF32660.1"/>
    <property type="molecule type" value="Genomic_DNA"/>
</dbReference>
<dbReference type="KEGG" id="ccp:CHC_T00001539001"/>
<evidence type="ECO:0000313" key="1">
    <source>
        <dbReference type="EMBL" id="CDF32660.1"/>
    </source>
</evidence>